<protein>
    <submittedName>
        <fullName evidence="3">Magnesium transporter</fullName>
    </submittedName>
</protein>
<evidence type="ECO:0000313" key="3">
    <source>
        <dbReference type="WBParaSite" id="BTMF_0000614001-mRNA-1"/>
    </source>
</evidence>
<dbReference type="Proteomes" id="UP000280834">
    <property type="component" value="Unassembled WGS sequence"/>
</dbReference>
<proteinExistence type="predicted"/>
<name>A0A0R3QIB1_9BILA</name>
<dbReference type="STRING" id="42155.A0A0R3QIB1"/>
<organism evidence="3">
    <name type="scientific">Brugia timori</name>
    <dbReference type="NCBI Taxonomy" id="42155"/>
    <lineage>
        <taxon>Eukaryota</taxon>
        <taxon>Metazoa</taxon>
        <taxon>Ecdysozoa</taxon>
        <taxon>Nematoda</taxon>
        <taxon>Chromadorea</taxon>
        <taxon>Rhabditida</taxon>
        <taxon>Spirurina</taxon>
        <taxon>Spiruromorpha</taxon>
        <taxon>Filarioidea</taxon>
        <taxon>Onchocercidae</taxon>
        <taxon>Brugia</taxon>
    </lineage>
</organism>
<gene>
    <name evidence="1" type="ORF">BTMF_LOCUS5389</name>
</gene>
<evidence type="ECO:0000313" key="1">
    <source>
        <dbReference type="EMBL" id="VDO18033.1"/>
    </source>
</evidence>
<dbReference type="WBParaSite" id="BTMF_0000614001-mRNA-1">
    <property type="protein sequence ID" value="BTMF_0000614001-mRNA-1"/>
    <property type="gene ID" value="BTMF_0000614001"/>
</dbReference>
<dbReference type="EMBL" id="UZAG01005766">
    <property type="protein sequence ID" value="VDO18033.1"/>
    <property type="molecule type" value="Genomic_DNA"/>
</dbReference>
<accession>A0A0R3QIB1</accession>
<reference evidence="1 2" key="2">
    <citation type="submission" date="2018-11" db="EMBL/GenBank/DDBJ databases">
        <authorList>
            <consortium name="Pathogen Informatics"/>
        </authorList>
    </citation>
    <scope>NUCLEOTIDE SEQUENCE [LARGE SCALE GENOMIC DNA]</scope>
</reference>
<dbReference type="AlphaFoldDB" id="A0A0R3QIB1"/>
<reference evidence="3" key="1">
    <citation type="submission" date="2017-02" db="UniProtKB">
        <authorList>
            <consortium name="WormBaseParasite"/>
        </authorList>
    </citation>
    <scope>IDENTIFICATION</scope>
</reference>
<keyword evidence="2" id="KW-1185">Reference proteome</keyword>
<evidence type="ECO:0000313" key="2">
    <source>
        <dbReference type="Proteomes" id="UP000280834"/>
    </source>
</evidence>
<sequence>MSNTEDGKDEEIEQLENKIDWESLLNVANDPDFNELLQSPIDDAINILKTGREIQKLSIIRTLNDLLETDGDQVVEKVMPAIQVGFNVHCVLKINNFYPFKFVLSYINYHLFKATSDIENSKVLSFMQYHQIYAFDNISYFKFKI</sequence>